<dbReference type="KEGG" id="acaf:CA12_23630"/>
<keyword evidence="1" id="KW-0812">Transmembrane</keyword>
<dbReference type="EMBL" id="CP036265">
    <property type="protein sequence ID" value="QDT16262.1"/>
    <property type="molecule type" value="Genomic_DNA"/>
</dbReference>
<protein>
    <submittedName>
        <fullName evidence="2">Uncharacterized protein</fullName>
    </submittedName>
</protein>
<name>A0A517PA74_9PLAN</name>
<keyword evidence="1" id="KW-0472">Membrane</keyword>
<accession>A0A517PA74</accession>
<keyword evidence="3" id="KW-1185">Reference proteome</keyword>
<gene>
    <name evidence="2" type="ORF">CA12_23630</name>
</gene>
<feature type="transmembrane region" description="Helical" evidence="1">
    <location>
        <begin position="40"/>
        <end position="57"/>
    </location>
</feature>
<reference evidence="2 3" key="1">
    <citation type="submission" date="2019-02" db="EMBL/GenBank/DDBJ databases">
        <title>Deep-cultivation of Planctomycetes and their phenomic and genomic characterization uncovers novel biology.</title>
        <authorList>
            <person name="Wiegand S."/>
            <person name="Jogler M."/>
            <person name="Boedeker C."/>
            <person name="Pinto D."/>
            <person name="Vollmers J."/>
            <person name="Rivas-Marin E."/>
            <person name="Kohn T."/>
            <person name="Peeters S.H."/>
            <person name="Heuer A."/>
            <person name="Rast P."/>
            <person name="Oberbeckmann S."/>
            <person name="Bunk B."/>
            <person name="Jeske O."/>
            <person name="Meyerdierks A."/>
            <person name="Storesund J.E."/>
            <person name="Kallscheuer N."/>
            <person name="Luecker S."/>
            <person name="Lage O.M."/>
            <person name="Pohl T."/>
            <person name="Merkel B.J."/>
            <person name="Hornburger P."/>
            <person name="Mueller R.-W."/>
            <person name="Bruemmer F."/>
            <person name="Labrenz M."/>
            <person name="Spormann A.M."/>
            <person name="Op den Camp H."/>
            <person name="Overmann J."/>
            <person name="Amann R."/>
            <person name="Jetten M.S.M."/>
            <person name="Mascher T."/>
            <person name="Medema M.H."/>
            <person name="Devos D.P."/>
            <person name="Kaster A.-K."/>
            <person name="Ovreas L."/>
            <person name="Rohde M."/>
            <person name="Galperin M.Y."/>
            <person name="Jogler C."/>
        </authorList>
    </citation>
    <scope>NUCLEOTIDE SEQUENCE [LARGE SCALE GENOMIC DNA]</scope>
    <source>
        <strain evidence="2 3">CA12</strain>
    </source>
</reference>
<organism evidence="2 3">
    <name type="scientific">Alienimonas californiensis</name>
    <dbReference type="NCBI Taxonomy" id="2527989"/>
    <lineage>
        <taxon>Bacteria</taxon>
        <taxon>Pseudomonadati</taxon>
        <taxon>Planctomycetota</taxon>
        <taxon>Planctomycetia</taxon>
        <taxon>Planctomycetales</taxon>
        <taxon>Planctomycetaceae</taxon>
        <taxon>Alienimonas</taxon>
    </lineage>
</organism>
<sequence length="168" mass="18083">MNDLPAHPVDAAFAERDPFADARAVRELNWSDHPAQRHPWSLAFLAAATLTVAVGAAEIFDSKWAGVAAAVAAGVVFRGFLLKTSFTLDDSGAEARGTLGAHVLAWSEVTRFRHDPAGATFSTAARPGLWDKLTAMRVSFPHSGARRDVVRFVLPRLPPGTPVVEEEE</sequence>
<dbReference type="RefSeq" id="WP_145359111.1">
    <property type="nucleotide sequence ID" value="NZ_CP036265.1"/>
</dbReference>
<feature type="transmembrane region" description="Helical" evidence="1">
    <location>
        <begin position="64"/>
        <end position="81"/>
    </location>
</feature>
<evidence type="ECO:0000256" key="1">
    <source>
        <dbReference type="SAM" id="Phobius"/>
    </source>
</evidence>
<evidence type="ECO:0000313" key="3">
    <source>
        <dbReference type="Proteomes" id="UP000318741"/>
    </source>
</evidence>
<proteinExistence type="predicted"/>
<dbReference type="AlphaFoldDB" id="A0A517PA74"/>
<keyword evidence="1" id="KW-1133">Transmembrane helix</keyword>
<evidence type="ECO:0000313" key="2">
    <source>
        <dbReference type="EMBL" id="QDT16262.1"/>
    </source>
</evidence>
<dbReference type="Proteomes" id="UP000318741">
    <property type="component" value="Chromosome"/>
</dbReference>